<evidence type="ECO:0000256" key="13">
    <source>
        <dbReference type="ARBA" id="ARBA00047811"/>
    </source>
</evidence>
<keyword evidence="3" id="KW-0723">Serine/threonine-protein kinase</keyword>
<keyword evidence="6" id="KW-0808">Transferase</keyword>
<dbReference type="GO" id="GO:0007095">
    <property type="term" value="P:mitotic G2 DNA damage checkpoint signaling"/>
    <property type="evidence" value="ECO:0007669"/>
    <property type="project" value="TreeGrafter"/>
</dbReference>
<evidence type="ECO:0000256" key="9">
    <source>
        <dbReference type="ARBA" id="ARBA00022777"/>
    </source>
</evidence>
<evidence type="ECO:0000256" key="8">
    <source>
        <dbReference type="ARBA" id="ARBA00022776"/>
    </source>
</evidence>
<evidence type="ECO:0000313" key="18">
    <source>
        <dbReference type="WBParaSite" id="L893_g9738.t1"/>
    </source>
</evidence>
<dbReference type="PROSITE" id="PS50011">
    <property type="entry name" value="PROTEIN_KINASE_DOM"/>
    <property type="match status" value="1"/>
</dbReference>
<dbReference type="GO" id="GO:0004693">
    <property type="term" value="F:cyclin-dependent protein serine/threonine kinase activity"/>
    <property type="evidence" value="ECO:0007669"/>
    <property type="project" value="UniProtKB-EC"/>
</dbReference>
<evidence type="ECO:0000256" key="11">
    <source>
        <dbReference type="ARBA" id="ARBA00023242"/>
    </source>
</evidence>
<dbReference type="FunFam" id="1.10.510.10:FF:000624">
    <property type="entry name" value="Mitogen-activated protein kinase"/>
    <property type="match status" value="1"/>
</dbReference>
<evidence type="ECO:0000256" key="2">
    <source>
        <dbReference type="ARBA" id="ARBA00006485"/>
    </source>
</evidence>
<evidence type="ECO:0000256" key="10">
    <source>
        <dbReference type="ARBA" id="ARBA00022840"/>
    </source>
</evidence>
<evidence type="ECO:0000256" key="14">
    <source>
        <dbReference type="ARBA" id="ARBA00048367"/>
    </source>
</evidence>
<dbReference type="Gene3D" id="3.30.200.20">
    <property type="entry name" value="Phosphorylase Kinase, domain 1"/>
    <property type="match status" value="1"/>
</dbReference>
<dbReference type="SMART" id="SM00220">
    <property type="entry name" value="S_TKc"/>
    <property type="match status" value="1"/>
</dbReference>
<evidence type="ECO:0000256" key="7">
    <source>
        <dbReference type="ARBA" id="ARBA00022741"/>
    </source>
</evidence>
<dbReference type="InterPro" id="IPR011009">
    <property type="entry name" value="Kinase-like_dom_sf"/>
</dbReference>
<evidence type="ECO:0000256" key="6">
    <source>
        <dbReference type="ARBA" id="ARBA00022679"/>
    </source>
</evidence>
<dbReference type="GO" id="GO:0008353">
    <property type="term" value="F:RNA polymerase II CTD heptapeptide repeat kinase activity"/>
    <property type="evidence" value="ECO:0007669"/>
    <property type="project" value="UniProtKB-EC"/>
</dbReference>
<keyword evidence="10" id="KW-0067">ATP-binding</keyword>
<accession>A0A1I8AUV0</accession>
<dbReference type="InterPro" id="IPR008271">
    <property type="entry name" value="Ser/Thr_kinase_AS"/>
</dbReference>
<dbReference type="PROSITE" id="PS00108">
    <property type="entry name" value="PROTEIN_KINASE_ST"/>
    <property type="match status" value="1"/>
</dbReference>
<comment type="subcellular location">
    <subcellularLocation>
        <location evidence="1">Nucleus</location>
    </subcellularLocation>
</comment>
<comment type="catalytic activity">
    <reaction evidence="14">
        <text>L-seryl-[protein] + ATP = O-phospho-L-seryl-[protein] + ADP + H(+)</text>
        <dbReference type="Rhea" id="RHEA:17989"/>
        <dbReference type="Rhea" id="RHEA-COMP:9863"/>
        <dbReference type="Rhea" id="RHEA-COMP:11604"/>
        <dbReference type="ChEBI" id="CHEBI:15378"/>
        <dbReference type="ChEBI" id="CHEBI:29999"/>
        <dbReference type="ChEBI" id="CHEBI:30616"/>
        <dbReference type="ChEBI" id="CHEBI:83421"/>
        <dbReference type="ChEBI" id="CHEBI:456216"/>
        <dbReference type="EC" id="2.7.11.22"/>
    </reaction>
</comment>
<dbReference type="Pfam" id="PF00069">
    <property type="entry name" value="Pkinase"/>
    <property type="match status" value="1"/>
</dbReference>
<comment type="similarity">
    <text evidence="2">Belongs to the protein kinase superfamily. CMGC Ser/Thr protein kinase family. CDC2/CDKX subfamily.</text>
</comment>
<evidence type="ECO:0000256" key="4">
    <source>
        <dbReference type="ARBA" id="ARBA00022553"/>
    </source>
</evidence>
<evidence type="ECO:0000256" key="3">
    <source>
        <dbReference type="ARBA" id="ARBA00022527"/>
    </source>
</evidence>
<evidence type="ECO:0000256" key="15">
    <source>
        <dbReference type="ARBA" id="ARBA00049280"/>
    </source>
</evidence>
<evidence type="ECO:0000256" key="12">
    <source>
        <dbReference type="ARBA" id="ARBA00023306"/>
    </source>
</evidence>
<evidence type="ECO:0000256" key="5">
    <source>
        <dbReference type="ARBA" id="ARBA00022618"/>
    </source>
</evidence>
<dbReference type="InterPro" id="IPR050108">
    <property type="entry name" value="CDK"/>
</dbReference>
<comment type="catalytic activity">
    <reaction evidence="15">
        <text>[DNA-directed RNA polymerase] + ATP = phospho-[DNA-directed RNA polymerase] + ADP + H(+)</text>
        <dbReference type="Rhea" id="RHEA:10216"/>
        <dbReference type="Rhea" id="RHEA-COMP:11321"/>
        <dbReference type="Rhea" id="RHEA-COMP:11322"/>
        <dbReference type="ChEBI" id="CHEBI:15378"/>
        <dbReference type="ChEBI" id="CHEBI:30616"/>
        <dbReference type="ChEBI" id="CHEBI:43176"/>
        <dbReference type="ChEBI" id="CHEBI:68546"/>
        <dbReference type="ChEBI" id="CHEBI:456216"/>
        <dbReference type="EC" id="2.7.11.23"/>
    </reaction>
</comment>
<keyword evidence="11" id="KW-0539">Nucleus</keyword>
<dbReference type="WBParaSite" id="L893_g9738.t1">
    <property type="protein sequence ID" value="L893_g9738.t1"/>
    <property type="gene ID" value="L893_g9738"/>
</dbReference>
<keyword evidence="17" id="KW-1185">Reference proteome</keyword>
<keyword evidence="8" id="KW-0498">Mitosis</keyword>
<comment type="catalytic activity">
    <reaction evidence="13">
        <text>L-threonyl-[protein] + ATP = O-phospho-L-threonyl-[protein] + ADP + H(+)</text>
        <dbReference type="Rhea" id="RHEA:46608"/>
        <dbReference type="Rhea" id="RHEA-COMP:11060"/>
        <dbReference type="Rhea" id="RHEA-COMP:11605"/>
        <dbReference type="ChEBI" id="CHEBI:15378"/>
        <dbReference type="ChEBI" id="CHEBI:30013"/>
        <dbReference type="ChEBI" id="CHEBI:30616"/>
        <dbReference type="ChEBI" id="CHEBI:61977"/>
        <dbReference type="ChEBI" id="CHEBI:456216"/>
        <dbReference type="EC" id="2.7.11.22"/>
    </reaction>
</comment>
<dbReference type="GO" id="GO:0000086">
    <property type="term" value="P:G2/M transition of mitotic cell cycle"/>
    <property type="evidence" value="ECO:0007669"/>
    <property type="project" value="TreeGrafter"/>
</dbReference>
<sequence length="329" mass="37387">MARFQGEVLPEASLHNFEKKEKIEEGTYGVVYKAFDRKRRTSVFMKHIPHKFKDAFSREVSMLRELRHPNIVNLQQVIMKESQLYLIFDFDISVNLGEYLLGDGFCLELKAIKGLLYQMTQAMCFCHQREVLHRDLKPQNILINPHGMGVKLSDFGLAHAIKSPPSAETHELVTLLYCAPEVFLGAEKYSMAVDVWSIGCVFAEMVTKTPLFAEDSKIEELFKTIGDPKMLHQVQVFSILGTPDERTWPGVTLLRDFKSDIPQCAGNKLKTELGDLLDNEGLILLQKMLTYNPVHRVSCKKILQDPYFNDVDKSTLPAGSYDGTQLAVN</sequence>
<evidence type="ECO:0000313" key="17">
    <source>
        <dbReference type="Proteomes" id="UP000095287"/>
    </source>
</evidence>
<dbReference type="GO" id="GO:0051301">
    <property type="term" value="P:cell division"/>
    <property type="evidence" value="ECO:0007669"/>
    <property type="project" value="UniProtKB-KW"/>
</dbReference>
<dbReference type="PANTHER" id="PTHR24056:SF334">
    <property type="entry name" value="CYCLIN-DEPENDENT KINASE 1"/>
    <property type="match status" value="1"/>
</dbReference>
<dbReference type="SUPFAM" id="SSF56112">
    <property type="entry name" value="Protein kinase-like (PK-like)"/>
    <property type="match status" value="1"/>
</dbReference>
<organism evidence="17 18">
    <name type="scientific">Steinernema glaseri</name>
    <dbReference type="NCBI Taxonomy" id="37863"/>
    <lineage>
        <taxon>Eukaryota</taxon>
        <taxon>Metazoa</taxon>
        <taxon>Ecdysozoa</taxon>
        <taxon>Nematoda</taxon>
        <taxon>Chromadorea</taxon>
        <taxon>Rhabditida</taxon>
        <taxon>Tylenchina</taxon>
        <taxon>Panagrolaimomorpha</taxon>
        <taxon>Strongyloidoidea</taxon>
        <taxon>Steinernematidae</taxon>
        <taxon>Steinernema</taxon>
    </lineage>
</organism>
<name>A0A1I8AUV0_9BILA</name>
<keyword evidence="5" id="KW-0132">Cell division</keyword>
<dbReference type="GO" id="GO:0005634">
    <property type="term" value="C:nucleus"/>
    <property type="evidence" value="ECO:0007669"/>
    <property type="project" value="UniProtKB-SubCell"/>
</dbReference>
<evidence type="ECO:0000259" key="16">
    <source>
        <dbReference type="PROSITE" id="PS50011"/>
    </source>
</evidence>
<keyword evidence="9" id="KW-0418">Kinase</keyword>
<dbReference type="Gene3D" id="1.10.510.10">
    <property type="entry name" value="Transferase(Phosphotransferase) domain 1"/>
    <property type="match status" value="1"/>
</dbReference>
<dbReference type="GO" id="GO:0005524">
    <property type="term" value="F:ATP binding"/>
    <property type="evidence" value="ECO:0007669"/>
    <property type="project" value="UniProtKB-KW"/>
</dbReference>
<reference evidence="18" key="1">
    <citation type="submission" date="2016-11" db="UniProtKB">
        <authorList>
            <consortium name="WormBaseParasite"/>
        </authorList>
    </citation>
    <scope>IDENTIFICATION</scope>
</reference>
<dbReference type="InterPro" id="IPR000719">
    <property type="entry name" value="Prot_kinase_dom"/>
</dbReference>
<dbReference type="PANTHER" id="PTHR24056">
    <property type="entry name" value="CELL DIVISION PROTEIN KINASE"/>
    <property type="match status" value="1"/>
</dbReference>
<keyword evidence="7" id="KW-0547">Nucleotide-binding</keyword>
<dbReference type="AlphaFoldDB" id="A0A1I8AUV0"/>
<keyword evidence="4" id="KW-0597">Phosphoprotein</keyword>
<proteinExistence type="inferred from homology"/>
<dbReference type="Proteomes" id="UP000095287">
    <property type="component" value="Unplaced"/>
</dbReference>
<feature type="domain" description="Protein kinase" evidence="16">
    <location>
        <begin position="17"/>
        <end position="308"/>
    </location>
</feature>
<keyword evidence="12" id="KW-0131">Cell cycle</keyword>
<protein>
    <submittedName>
        <fullName evidence="18">Protein kinase domain-containing protein</fullName>
    </submittedName>
</protein>
<evidence type="ECO:0000256" key="1">
    <source>
        <dbReference type="ARBA" id="ARBA00004123"/>
    </source>
</evidence>